<reference evidence="1" key="1">
    <citation type="submission" date="2020-10" db="EMBL/GenBank/DDBJ databases">
        <authorList>
            <person name="Gilroy R."/>
        </authorList>
    </citation>
    <scope>NUCLEOTIDE SEQUENCE</scope>
    <source>
        <strain evidence="1">ChiSjej3B21-11622</strain>
    </source>
</reference>
<reference evidence="1" key="2">
    <citation type="journal article" date="2021" name="PeerJ">
        <title>Extensive microbial diversity within the chicken gut microbiome revealed by metagenomics and culture.</title>
        <authorList>
            <person name="Gilroy R."/>
            <person name="Ravi A."/>
            <person name="Getino M."/>
            <person name="Pursley I."/>
            <person name="Horton D.L."/>
            <person name="Alikhan N.F."/>
            <person name="Baker D."/>
            <person name="Gharbi K."/>
            <person name="Hall N."/>
            <person name="Watson M."/>
            <person name="Adriaenssens E.M."/>
            <person name="Foster-Nyarko E."/>
            <person name="Jarju S."/>
            <person name="Secka A."/>
            <person name="Antonio M."/>
            <person name="Oren A."/>
            <person name="Chaudhuri R.R."/>
            <person name="La Ragione R."/>
            <person name="Hildebrand F."/>
            <person name="Pallen M.J."/>
        </authorList>
    </citation>
    <scope>NUCLEOTIDE SEQUENCE</scope>
    <source>
        <strain evidence="1">ChiSjej3B21-11622</strain>
    </source>
</reference>
<accession>A0A9D0ZYM6</accession>
<proteinExistence type="predicted"/>
<evidence type="ECO:0000313" key="2">
    <source>
        <dbReference type="Proteomes" id="UP000886886"/>
    </source>
</evidence>
<organism evidence="1 2">
    <name type="scientific">Candidatus Limivivens merdigallinarum</name>
    <dbReference type="NCBI Taxonomy" id="2840859"/>
    <lineage>
        <taxon>Bacteria</taxon>
        <taxon>Bacillati</taxon>
        <taxon>Bacillota</taxon>
        <taxon>Clostridia</taxon>
        <taxon>Lachnospirales</taxon>
        <taxon>Lachnospiraceae</taxon>
        <taxon>Lachnospiraceae incertae sedis</taxon>
        <taxon>Candidatus Limivivens</taxon>
    </lineage>
</organism>
<name>A0A9D0ZYM6_9FIRM</name>
<comment type="caution">
    <text evidence="1">The sequence shown here is derived from an EMBL/GenBank/DDBJ whole genome shotgun (WGS) entry which is preliminary data.</text>
</comment>
<evidence type="ECO:0000313" key="1">
    <source>
        <dbReference type="EMBL" id="HIQ97780.1"/>
    </source>
</evidence>
<gene>
    <name evidence="1" type="ORF">IAB26_14625</name>
</gene>
<dbReference type="EMBL" id="DVFT01000214">
    <property type="protein sequence ID" value="HIQ97780.1"/>
    <property type="molecule type" value="Genomic_DNA"/>
</dbReference>
<dbReference type="Proteomes" id="UP000886886">
    <property type="component" value="Unassembled WGS sequence"/>
</dbReference>
<sequence length="126" mass="14100">MTLHLKEGIQIGSFHFVGMVELKELAQLLEEYPFEEEVLEKAAVHRRSMESGIAPFQVTLRLEPGSFALLGEEEIVFEFGGLELRDGKSKAAALLGLSADRLEGSVKAHIFLTTREQMDKLENNQI</sequence>
<protein>
    <submittedName>
        <fullName evidence="1">Uncharacterized protein</fullName>
    </submittedName>
</protein>
<dbReference type="AlphaFoldDB" id="A0A9D0ZYM6"/>